<comment type="caution">
    <text evidence="3">The sequence shown here is derived from an EMBL/GenBank/DDBJ whole genome shotgun (WGS) entry which is preliminary data.</text>
</comment>
<dbReference type="RefSeq" id="WP_394818809.1">
    <property type="nucleotide sequence ID" value="NZ_JAWJZY010000001.1"/>
</dbReference>
<dbReference type="InterPro" id="IPR002347">
    <property type="entry name" value="SDR_fam"/>
</dbReference>
<sequence length="256" mass="26600">MRSLPERFSVVGKKALVTGASRGLGQTISDVLSAAGADIVAVGRDVAALEETRKIVENNGRNCMTIAADLRAVDAGEKVVAQVTAAWGAVDILVNNAGICISGSLLDFPVDDWDASFNVNLRAAFLFARAVAPGMIAQKSGKIINLSSQISNFAMPDHSAYGASKAALNALTKSMTAEWGAHNIQANAVCPTAVWTSMGAEVWSDDAALKKFLGNMPAGRVAQPLEVADVVLFLASAASDMVNGQDVFVDGGYTAL</sequence>
<evidence type="ECO:0000313" key="3">
    <source>
        <dbReference type="EMBL" id="MEE8657825.1"/>
    </source>
</evidence>
<dbReference type="EMBL" id="JAWJZY010000001">
    <property type="protein sequence ID" value="MEE8657825.1"/>
    <property type="molecule type" value="Genomic_DNA"/>
</dbReference>
<dbReference type="PRINTS" id="PR00080">
    <property type="entry name" value="SDRFAMILY"/>
</dbReference>
<protein>
    <submittedName>
        <fullName evidence="3">2-dehydro-3-deoxy-D-gluconate 5-dehydrogenase</fullName>
    </submittedName>
</protein>
<proteinExistence type="inferred from homology"/>
<gene>
    <name evidence="3" type="ORF">DOFOFD_02195</name>
</gene>
<dbReference type="PANTHER" id="PTHR42760:SF115">
    <property type="entry name" value="3-OXOACYL-[ACYL-CARRIER-PROTEIN] REDUCTASE FABG"/>
    <property type="match status" value="1"/>
</dbReference>
<dbReference type="Pfam" id="PF13561">
    <property type="entry name" value="adh_short_C2"/>
    <property type="match status" value="1"/>
</dbReference>
<comment type="similarity">
    <text evidence="1">Belongs to the short-chain dehydrogenases/reductases (SDR) family.</text>
</comment>
<dbReference type="PANTHER" id="PTHR42760">
    <property type="entry name" value="SHORT-CHAIN DEHYDROGENASES/REDUCTASES FAMILY MEMBER"/>
    <property type="match status" value="1"/>
</dbReference>
<dbReference type="SUPFAM" id="SSF51735">
    <property type="entry name" value="NAD(P)-binding Rossmann-fold domains"/>
    <property type="match status" value="1"/>
</dbReference>
<evidence type="ECO:0000256" key="2">
    <source>
        <dbReference type="ARBA" id="ARBA00023002"/>
    </source>
</evidence>
<name>A0ABU7U2N4_9PROT</name>
<keyword evidence="2" id="KW-0560">Oxidoreductase</keyword>
<evidence type="ECO:0000313" key="4">
    <source>
        <dbReference type="Proteomes" id="UP001312908"/>
    </source>
</evidence>
<evidence type="ECO:0000256" key="1">
    <source>
        <dbReference type="ARBA" id="ARBA00006484"/>
    </source>
</evidence>
<accession>A0ABU7U2N4</accession>
<dbReference type="Proteomes" id="UP001312908">
    <property type="component" value="Unassembled WGS sequence"/>
</dbReference>
<dbReference type="Gene3D" id="3.40.50.720">
    <property type="entry name" value="NAD(P)-binding Rossmann-like Domain"/>
    <property type="match status" value="1"/>
</dbReference>
<organism evidence="3 4">
    <name type="scientific">Sorlinia euscelidii</name>
    <dbReference type="NCBI Taxonomy" id="3081148"/>
    <lineage>
        <taxon>Bacteria</taxon>
        <taxon>Pseudomonadati</taxon>
        <taxon>Pseudomonadota</taxon>
        <taxon>Alphaproteobacteria</taxon>
        <taxon>Acetobacterales</taxon>
        <taxon>Acetobacteraceae</taxon>
        <taxon>Sorlinia</taxon>
    </lineage>
</organism>
<dbReference type="InterPro" id="IPR036291">
    <property type="entry name" value="NAD(P)-bd_dom_sf"/>
</dbReference>
<reference evidence="3 4" key="1">
    <citation type="submission" date="2023-10" db="EMBL/GenBank/DDBJ databases">
        <title>Sorlinia euscelidii gen. nov., sp. nov., an acetic acid bacteria isolated from the gut of Euscelidius variegatus emitter.</title>
        <authorList>
            <person name="Michoud G."/>
            <person name="Marasco R."/>
            <person name="Seferji K."/>
            <person name="Gonella E."/>
            <person name="Garuglieri E."/>
            <person name="Alma A."/>
            <person name="Mapelli F."/>
            <person name="Borin S."/>
            <person name="Daffonchio D."/>
            <person name="Crotti E."/>
        </authorList>
    </citation>
    <scope>NUCLEOTIDE SEQUENCE [LARGE SCALE GENOMIC DNA]</scope>
    <source>
        <strain evidence="3 4">EV16P</strain>
    </source>
</reference>
<keyword evidence="4" id="KW-1185">Reference proteome</keyword>
<dbReference type="PRINTS" id="PR00081">
    <property type="entry name" value="GDHRDH"/>
</dbReference>